<evidence type="ECO:0000256" key="1">
    <source>
        <dbReference type="RuleBase" id="RU363044"/>
    </source>
</evidence>
<comment type="caution">
    <text evidence="6">The sequence shown here is derived from an EMBL/GenBank/DDBJ whole genome shotgun (WGS) entry which is preliminary data.</text>
</comment>
<gene>
    <name evidence="6" type="ORF">A4X13_0g4339</name>
</gene>
<proteinExistence type="inferred from homology"/>
<keyword evidence="1" id="KW-0378">Hydrolase</keyword>
<keyword evidence="1" id="KW-0234">DNA repair</keyword>
<dbReference type="InterPro" id="IPR046700">
    <property type="entry name" value="DUF6570"/>
</dbReference>
<evidence type="ECO:0000259" key="5">
    <source>
        <dbReference type="Pfam" id="PF20209"/>
    </source>
</evidence>
<organism evidence="6 7">
    <name type="scientific">Tilletia indica</name>
    <dbReference type="NCBI Taxonomy" id="43049"/>
    <lineage>
        <taxon>Eukaryota</taxon>
        <taxon>Fungi</taxon>
        <taxon>Dikarya</taxon>
        <taxon>Basidiomycota</taxon>
        <taxon>Ustilaginomycotina</taxon>
        <taxon>Exobasidiomycetes</taxon>
        <taxon>Tilletiales</taxon>
        <taxon>Tilletiaceae</taxon>
        <taxon>Tilletia</taxon>
    </lineage>
</organism>
<dbReference type="Gene3D" id="3.40.50.300">
    <property type="entry name" value="P-loop containing nucleotide triphosphate hydrolases"/>
    <property type="match status" value="1"/>
</dbReference>
<dbReference type="GO" id="GO:0006310">
    <property type="term" value="P:DNA recombination"/>
    <property type="evidence" value="ECO:0007669"/>
    <property type="project" value="UniProtKB-KW"/>
</dbReference>
<dbReference type="GO" id="GO:0000723">
    <property type="term" value="P:telomere maintenance"/>
    <property type="evidence" value="ECO:0007669"/>
    <property type="project" value="InterPro"/>
</dbReference>
<evidence type="ECO:0000313" key="6">
    <source>
        <dbReference type="EMBL" id="KAE8250834.1"/>
    </source>
</evidence>
<accession>A0A8T8SXL0</accession>
<comment type="catalytic activity">
    <reaction evidence="1">
        <text>ATP + H2O = ADP + phosphate + H(+)</text>
        <dbReference type="Rhea" id="RHEA:13065"/>
        <dbReference type="ChEBI" id="CHEBI:15377"/>
        <dbReference type="ChEBI" id="CHEBI:15378"/>
        <dbReference type="ChEBI" id="CHEBI:30616"/>
        <dbReference type="ChEBI" id="CHEBI:43474"/>
        <dbReference type="ChEBI" id="CHEBI:456216"/>
        <dbReference type="EC" id="5.6.2.3"/>
    </reaction>
</comment>
<evidence type="ECO:0000259" key="3">
    <source>
        <dbReference type="Pfam" id="PF05970"/>
    </source>
</evidence>
<comment type="similarity">
    <text evidence="1">Belongs to the helicase family.</text>
</comment>
<feature type="domain" description="Helitron helicase-like" evidence="4">
    <location>
        <begin position="525"/>
        <end position="752"/>
    </location>
</feature>
<reference evidence="6" key="2">
    <citation type="journal article" date="2019" name="IMA Fungus">
        <title>Genome sequencing and comparison of five Tilletia species to identify candidate genes for the detection of regulated species infecting wheat.</title>
        <authorList>
            <person name="Nguyen H.D.T."/>
            <person name="Sultana T."/>
            <person name="Kesanakurti P."/>
            <person name="Hambleton S."/>
        </authorList>
    </citation>
    <scope>NUCLEOTIDE SEQUENCE</scope>
    <source>
        <strain evidence="6">DAOMC 236416</strain>
    </source>
</reference>
<feature type="region of interest" description="Disordered" evidence="2">
    <location>
        <begin position="1944"/>
        <end position="1978"/>
    </location>
</feature>
<dbReference type="PANTHER" id="PTHR47642:SF6">
    <property type="entry name" value="ATP-DEPENDENT DNA HELICASE"/>
    <property type="match status" value="1"/>
</dbReference>
<evidence type="ECO:0000259" key="4">
    <source>
        <dbReference type="Pfam" id="PF14214"/>
    </source>
</evidence>
<name>A0A8T8SXL0_9BASI</name>
<dbReference type="Pfam" id="PF05970">
    <property type="entry name" value="PIF1"/>
    <property type="match status" value="1"/>
</dbReference>
<dbReference type="PANTHER" id="PTHR47642">
    <property type="entry name" value="ATP-DEPENDENT DNA HELICASE"/>
    <property type="match status" value="1"/>
</dbReference>
<keyword evidence="1" id="KW-0233">DNA recombination</keyword>
<evidence type="ECO:0000256" key="2">
    <source>
        <dbReference type="SAM" id="MobiDB-lite"/>
    </source>
</evidence>
<keyword evidence="7" id="KW-1185">Reference proteome</keyword>
<feature type="compositionally biased region" description="Basic and acidic residues" evidence="2">
    <location>
        <begin position="1279"/>
        <end position="1291"/>
    </location>
</feature>
<protein>
    <recommendedName>
        <fullName evidence="1">ATP-dependent DNA helicase</fullName>
        <ecNumber evidence="1">5.6.2.3</ecNumber>
    </recommendedName>
</protein>
<keyword evidence="1" id="KW-0227">DNA damage</keyword>
<dbReference type="InterPro" id="IPR025476">
    <property type="entry name" value="Helitron_helicase-like"/>
</dbReference>
<comment type="cofactor">
    <cofactor evidence="1">
        <name>Mg(2+)</name>
        <dbReference type="ChEBI" id="CHEBI:18420"/>
    </cofactor>
</comment>
<keyword evidence="1" id="KW-0547">Nucleotide-binding</keyword>
<dbReference type="EMBL" id="LWDF02000281">
    <property type="protein sequence ID" value="KAE8250834.1"/>
    <property type="molecule type" value="Genomic_DNA"/>
</dbReference>
<dbReference type="SUPFAM" id="SSF52540">
    <property type="entry name" value="P-loop containing nucleoside triphosphate hydrolases"/>
    <property type="match status" value="2"/>
</dbReference>
<reference evidence="6" key="1">
    <citation type="submission" date="2016-04" db="EMBL/GenBank/DDBJ databases">
        <authorList>
            <person name="Nguyen H.D."/>
            <person name="Samba Siva P."/>
            <person name="Cullis J."/>
            <person name="Levesque C.A."/>
            <person name="Hambleton S."/>
        </authorList>
    </citation>
    <scope>NUCLEOTIDE SEQUENCE</scope>
    <source>
        <strain evidence="6">DAOMC 236416</strain>
    </source>
</reference>
<evidence type="ECO:0000313" key="7">
    <source>
        <dbReference type="Proteomes" id="UP000077521"/>
    </source>
</evidence>
<dbReference type="GO" id="GO:0016787">
    <property type="term" value="F:hydrolase activity"/>
    <property type="evidence" value="ECO:0007669"/>
    <property type="project" value="UniProtKB-KW"/>
</dbReference>
<feature type="domain" description="DUF6570" evidence="5">
    <location>
        <begin position="252"/>
        <end position="389"/>
    </location>
</feature>
<dbReference type="GO" id="GO:0006281">
    <property type="term" value="P:DNA repair"/>
    <property type="evidence" value="ECO:0007669"/>
    <property type="project" value="UniProtKB-KW"/>
</dbReference>
<feature type="region of interest" description="Disordered" evidence="2">
    <location>
        <begin position="1058"/>
        <end position="1098"/>
    </location>
</feature>
<feature type="domain" description="DNA helicase Pif1-like DEAD-box helicase" evidence="3">
    <location>
        <begin position="1469"/>
        <end position="1611"/>
    </location>
</feature>
<keyword evidence="1" id="KW-0067">ATP-binding</keyword>
<dbReference type="InterPro" id="IPR051055">
    <property type="entry name" value="PIF1_helicase"/>
</dbReference>
<dbReference type="Proteomes" id="UP000077521">
    <property type="component" value="Unassembled WGS sequence"/>
</dbReference>
<feature type="region of interest" description="Disordered" evidence="2">
    <location>
        <begin position="792"/>
        <end position="816"/>
    </location>
</feature>
<dbReference type="InterPro" id="IPR027417">
    <property type="entry name" value="P-loop_NTPase"/>
</dbReference>
<keyword evidence="1" id="KW-0347">Helicase</keyword>
<feature type="compositionally biased region" description="Low complexity" evidence="2">
    <location>
        <begin position="802"/>
        <end position="811"/>
    </location>
</feature>
<sequence length="1978" mass="220223">MPLTRDLFSTISTSELKNILQSHHPRCGSTQKNRSNVVELLLTLMVKEESDRLSRACRRLDPDHSQLPFFPRIHRTMKERYGVLFFPYLLCPQRRAHPALSQFQPTTSVSSEAVLAINAQPPGQDSIPYTSDWPQPVPQSLKDRCVQDFVDNTNIAVTLTCAVCARRTFSVDLLFTKQDLRCETYPISALPLDILRITDPHLLARPAHFFQYGDPALDGLALDAEGIHVDAHGTTLDICSECYRDLNKADPTLPPLALANGNVRGFLPPDLQDCTWLEERLCAKYLASAYIIRLFDWSAPMSEPERPRVMKGHACAFPLNTMSTATKLPWAVGTDDALLSCIVIGPRKPRLQDLKNVFRVRRKKVSDLLNYLRAHCKDYPQFEINQKALSSLPDDDVPELIMRHVVYQENQQVLSLFDEETAGLDKHPGILTDAEEDEVAGRTFLEHHGLIDVNGVAVPAHARAASALRNSTGQERPDLVIRHGSSFVQDYKNPGLFPGMFPTLYPWGTGGFEDQRASSLAFDTHAKYLLDLSYPGFRRHWSFIFIVANIKQRRAVHIGARLACKQQDHARFSQILNTLDPPVIKSIAEHIARGGTLNTLVGVEAQVFKLLNKCNLVSAKVPGSRAIMNRARSDIRAMIGHFGIFQLFLTVNPSATHSPVFHIFYGDQTIKLDTSRPTLPPSKERAIRVADDPVAGSDYFHFHLSALLQYLLGWDIRQKRSLEHGGLFGRMAGFFLVKEHTMRGQLHCHCLIWLEGGMNPDVLRGKMKDDDEFRDRYLRFFDDIITHGYPGDPSINTSDVRSTGTSTSATDTPPPTEMVDECAGIGNDAPLPEGHDEVPSQQTTALPLQTTALRHPRQERPPAPAMSTYRADFREDHALLAEEVQKHRHTFTCFKGGRESCRFFFPHDLNQHSSFDPESMSINLRVQNPLINWHNPELLVATRHNHDLKAVQSGKSGAAAASYITSYTTKSDETPANQVSMINTVYERLAEHMDPTADAHGLLTRCVMQFGRERQLHAQQAATYVRDLGDTMQSHTTTPMLTGQVLAAAIRLNGPLREEACSTGPTAPPVEEAGEDSADAAEPDRARTTPAHQQADHTDEEVLAPLAENDSVLNGDSSEHVLLLNTREHALQIDDYLHRAPTLAMLSFYDFVRYVALTPRPPKKPNASHHNLPASHLNAKTHVHRYTPEKPIGIPRPIYSRFPKPNGQPGHGDEYCSAMMAHFIPFSHNIPLKDRGVTWESAFAQTVFPPNALRIMANWAALSECEDARDADQLLRRRREAERSRRADEAAHMASDGTAAHGDSGMDIDVEQFLRGANVQSRETVEFSSVLNSSGWFDAGVNTERPVAPADFPTFTTSNRRVWSKEQALLEAQARANQLVPTAATGVLAEQLRFEADPRPAGQTTTSSEGASYIPPLPTMHMEWQGRSSESLLSALAVERTLTPSQTLAFTIAGRQFLDNLEGTTSTPLRMLMHGEAGTGKTVVVRLLRELMDRYGRGRQLMFVAPTGKAASAIGGLTQHAAFKLDIRQRGLTVEELELDKQDNIANRHRYLQKTFGHIRWIFFDEVSMTSCEMFSDIDQSLRIGTGKLDEPFGGVNVMFAGDFCQLPPVGASPLYAAGSSIRQNADVRSREELGRLSWLFIDKVVEFTEQKRMKDPEMAAALSRLRMRACTDADVALFNGCALTAIHGVSPLDIKHRPGLVVLANTNQTVRALNHRKAGAQAASDGRQMVISHASDKTTGALTEEIRTRLLSYTSQGKVKIGIGRLPLFVGMPVIYRGPNKSVQMGITNGAFGTVISWELSTDNFGLTTPTGVIVQFDPNAIWRLSNLPPGCLPIYPTLSSFKYFPNNDQRTVQKISRRQFPLQPGFAMTVHSAQGVTSKDGIVVDLRSGGFRTYVAASRATRREDIFLVHEIEKHHLNSPPFPAALSQELDRLRQLAIRTRDDNAANVSHMGTTRAAPQDPLHAEEQRRKKRRIIH</sequence>
<feature type="compositionally biased region" description="Acidic residues" evidence="2">
    <location>
        <begin position="1072"/>
        <end position="1081"/>
    </location>
</feature>
<dbReference type="Pfam" id="PF14214">
    <property type="entry name" value="Helitron_like_N"/>
    <property type="match status" value="1"/>
</dbReference>
<dbReference type="InterPro" id="IPR010285">
    <property type="entry name" value="DNA_helicase_pif1-like_DEAD"/>
</dbReference>
<dbReference type="Pfam" id="PF20209">
    <property type="entry name" value="DUF6570"/>
    <property type="match status" value="1"/>
</dbReference>
<dbReference type="GO" id="GO:0005524">
    <property type="term" value="F:ATP binding"/>
    <property type="evidence" value="ECO:0007669"/>
    <property type="project" value="UniProtKB-KW"/>
</dbReference>
<feature type="region of interest" description="Disordered" evidence="2">
    <location>
        <begin position="1279"/>
        <end position="1304"/>
    </location>
</feature>
<dbReference type="GO" id="GO:0043139">
    <property type="term" value="F:5'-3' DNA helicase activity"/>
    <property type="evidence" value="ECO:0007669"/>
    <property type="project" value="UniProtKB-EC"/>
</dbReference>
<dbReference type="EC" id="5.6.2.3" evidence="1"/>